<dbReference type="FunFam" id="3.40.50.1820:FF:000122">
    <property type="entry name" value="Vitellogenin-3-like Protein"/>
    <property type="match status" value="1"/>
</dbReference>
<evidence type="ECO:0000256" key="2">
    <source>
        <dbReference type="ARBA" id="ARBA00010701"/>
    </source>
</evidence>
<keyword evidence="4 6" id="KW-0732">Signal</keyword>
<dbReference type="PANTHER" id="PTHR11610">
    <property type="entry name" value="LIPASE"/>
    <property type="match status" value="1"/>
</dbReference>
<dbReference type="InterPro" id="IPR029058">
    <property type="entry name" value="AB_hydrolase_fold"/>
</dbReference>
<evidence type="ECO:0000313" key="9">
    <source>
        <dbReference type="Proteomes" id="UP000008711"/>
    </source>
</evidence>
<proteinExistence type="inferred from homology"/>
<dbReference type="PANTHER" id="PTHR11610:SF149">
    <property type="entry name" value="FI01450P-RELATED"/>
    <property type="match status" value="1"/>
</dbReference>
<evidence type="ECO:0000256" key="5">
    <source>
        <dbReference type="RuleBase" id="RU004262"/>
    </source>
</evidence>
<dbReference type="GO" id="GO:0017171">
    <property type="term" value="F:serine hydrolase activity"/>
    <property type="evidence" value="ECO:0007669"/>
    <property type="project" value="TreeGrafter"/>
</dbReference>
<keyword evidence="8" id="KW-0378">Hydrolase</keyword>
<dbReference type="SUPFAM" id="SSF53474">
    <property type="entry name" value="alpha/beta-Hydrolases"/>
    <property type="match status" value="1"/>
</dbReference>
<dbReference type="Proteomes" id="UP000008711">
    <property type="component" value="Unassembled WGS sequence"/>
</dbReference>
<keyword evidence="9" id="KW-1185">Reference proteome</keyword>
<feature type="domain" description="Lipase" evidence="7">
    <location>
        <begin position="156"/>
        <end position="400"/>
    </location>
</feature>
<comment type="subcellular location">
    <subcellularLocation>
        <location evidence="1">Secreted</location>
    </subcellularLocation>
</comment>
<evidence type="ECO:0000259" key="7">
    <source>
        <dbReference type="Pfam" id="PF00151"/>
    </source>
</evidence>
<feature type="chain" id="PRO_5002795755" description="Lipase domain-containing protein" evidence="6">
    <location>
        <begin position="20"/>
        <end position="451"/>
    </location>
</feature>
<keyword evidence="3" id="KW-0964">Secreted</keyword>
<organism evidence="8 9">
    <name type="scientific">Drosophila erecta</name>
    <name type="common">Fruit fly</name>
    <dbReference type="NCBI Taxonomy" id="7220"/>
    <lineage>
        <taxon>Eukaryota</taxon>
        <taxon>Metazoa</taxon>
        <taxon>Ecdysozoa</taxon>
        <taxon>Arthropoda</taxon>
        <taxon>Hexapoda</taxon>
        <taxon>Insecta</taxon>
        <taxon>Pterygota</taxon>
        <taxon>Neoptera</taxon>
        <taxon>Endopterygota</taxon>
        <taxon>Diptera</taxon>
        <taxon>Brachycera</taxon>
        <taxon>Muscomorpha</taxon>
        <taxon>Ephydroidea</taxon>
        <taxon>Drosophilidae</taxon>
        <taxon>Drosophila</taxon>
        <taxon>Sophophora</taxon>
    </lineage>
</organism>
<sequence length="451" mass="49562">MSSSILVLLVVVLAEFSQSIRTDSLITSSSSIADSLKSDNLNRTVPQNEHELSDIFKGSSSQDADILRNKATESLSSLKNKAENTVTRFDDSNSLSLRQKASSYQDQLLNQLQDQLKQFAIGLPLDLAFSTLNYICSTIVDLGVLRSKLIPDMSRMSFLLQSPNGCQNTSIPLTQAERLWNTTGFNQDRPTVLFITGWKTSINSSNSGPVTKAYHCRNDTNILVLDAANFIDTLYTWSALNTEAIGAYLAKSLLQLNTSYVSKQFHLVGHSLGAQIAGSTGRNYRQMSGGKILQRITGLDPANPCFYDGNDLEGLRSGDARFVDIIHTNTGILGTSKRAGDADFFVQGRIPFKSGCENLDAISCSHQRAVDYWTETVYPSNEKDFLAKRCKRYSELLLGNYCQDTSIVMGYAASYTDLGLFYVGANRAEPYGQNADLQNYTNSTAKCGACV</sequence>
<name>B3NWD0_DROER</name>
<dbReference type="InterPro" id="IPR000734">
    <property type="entry name" value="TAG_lipase"/>
</dbReference>
<dbReference type="Pfam" id="PF00151">
    <property type="entry name" value="Lipase"/>
    <property type="match status" value="1"/>
</dbReference>
<dbReference type="CDD" id="cd00707">
    <property type="entry name" value="Pancreat_lipase_like"/>
    <property type="match status" value="1"/>
</dbReference>
<feature type="signal peptide" evidence="6">
    <location>
        <begin position="1"/>
        <end position="19"/>
    </location>
</feature>
<dbReference type="InterPro" id="IPR033906">
    <property type="entry name" value="Lipase_N"/>
</dbReference>
<evidence type="ECO:0000256" key="1">
    <source>
        <dbReference type="ARBA" id="ARBA00004613"/>
    </source>
</evidence>
<comment type="similarity">
    <text evidence="2 5">Belongs to the AB hydrolase superfamily. Lipase family.</text>
</comment>
<dbReference type="GO" id="GO:0005615">
    <property type="term" value="C:extracellular space"/>
    <property type="evidence" value="ECO:0007669"/>
    <property type="project" value="TreeGrafter"/>
</dbReference>
<reference evidence="8 9" key="1">
    <citation type="journal article" date="2007" name="Nature">
        <title>Evolution of genes and genomes on the Drosophila phylogeny.</title>
        <authorList>
            <consortium name="Drosophila 12 Genomes Consortium"/>
            <person name="Clark A.G."/>
            <person name="Eisen M.B."/>
            <person name="Smith D.R."/>
            <person name="Bergman C.M."/>
            <person name="Oliver B."/>
            <person name="Markow T.A."/>
            <person name="Kaufman T.C."/>
            <person name="Kellis M."/>
            <person name="Gelbart W."/>
            <person name="Iyer V.N."/>
            <person name="Pollard D.A."/>
            <person name="Sackton T.B."/>
            <person name="Larracuente A.M."/>
            <person name="Singh N.D."/>
            <person name="Abad J.P."/>
            <person name="Abt D.N."/>
            <person name="Adryan B."/>
            <person name="Aguade M."/>
            <person name="Akashi H."/>
            <person name="Anderson W.W."/>
            <person name="Aquadro C.F."/>
            <person name="Ardell D.H."/>
            <person name="Arguello R."/>
            <person name="Artieri C.G."/>
            <person name="Barbash D.A."/>
            <person name="Barker D."/>
            <person name="Barsanti P."/>
            <person name="Batterham P."/>
            <person name="Batzoglou S."/>
            <person name="Begun D."/>
            <person name="Bhutkar A."/>
            <person name="Blanco E."/>
            <person name="Bosak S.A."/>
            <person name="Bradley R.K."/>
            <person name="Brand A.D."/>
            <person name="Brent M.R."/>
            <person name="Brooks A.N."/>
            <person name="Brown R.H."/>
            <person name="Butlin R.K."/>
            <person name="Caggese C."/>
            <person name="Calvi B.R."/>
            <person name="Bernardo de Carvalho A."/>
            <person name="Caspi A."/>
            <person name="Castrezana S."/>
            <person name="Celniker S.E."/>
            <person name="Chang J.L."/>
            <person name="Chapple C."/>
            <person name="Chatterji S."/>
            <person name="Chinwalla A."/>
            <person name="Civetta A."/>
            <person name="Clifton S.W."/>
            <person name="Comeron J.M."/>
            <person name="Costello J.C."/>
            <person name="Coyne J.A."/>
            <person name="Daub J."/>
            <person name="David R.G."/>
            <person name="Delcher A.L."/>
            <person name="Delehaunty K."/>
            <person name="Do C.B."/>
            <person name="Ebling H."/>
            <person name="Edwards K."/>
            <person name="Eickbush T."/>
            <person name="Evans J.D."/>
            <person name="Filipski A."/>
            <person name="Findeiss S."/>
            <person name="Freyhult E."/>
            <person name="Fulton L."/>
            <person name="Fulton R."/>
            <person name="Garcia A.C."/>
            <person name="Gardiner A."/>
            <person name="Garfield D.A."/>
            <person name="Garvin B.E."/>
            <person name="Gibson G."/>
            <person name="Gilbert D."/>
            <person name="Gnerre S."/>
            <person name="Godfrey J."/>
            <person name="Good R."/>
            <person name="Gotea V."/>
            <person name="Gravely B."/>
            <person name="Greenberg A.J."/>
            <person name="Griffiths-Jones S."/>
            <person name="Gross S."/>
            <person name="Guigo R."/>
            <person name="Gustafson E.A."/>
            <person name="Haerty W."/>
            <person name="Hahn M.W."/>
            <person name="Halligan D.L."/>
            <person name="Halpern A.L."/>
            <person name="Halter G.M."/>
            <person name="Han M.V."/>
            <person name="Heger A."/>
            <person name="Hillier L."/>
            <person name="Hinrichs A.S."/>
            <person name="Holmes I."/>
            <person name="Hoskins R.A."/>
            <person name="Hubisz M.J."/>
            <person name="Hultmark D."/>
            <person name="Huntley M.A."/>
            <person name="Jaffe D.B."/>
            <person name="Jagadeeshan S."/>
            <person name="Jeck W.R."/>
            <person name="Johnson J."/>
            <person name="Jones C.D."/>
            <person name="Jordan W.C."/>
            <person name="Karpen G.H."/>
            <person name="Kataoka E."/>
            <person name="Keightley P.D."/>
            <person name="Kheradpour P."/>
            <person name="Kirkness E.F."/>
            <person name="Koerich L.B."/>
            <person name="Kristiansen K."/>
            <person name="Kudrna D."/>
            <person name="Kulathinal R.J."/>
            <person name="Kumar S."/>
            <person name="Kwok R."/>
            <person name="Lander E."/>
            <person name="Langley C.H."/>
            <person name="Lapoint R."/>
            <person name="Lazzaro B.P."/>
            <person name="Lee S.J."/>
            <person name="Levesque L."/>
            <person name="Li R."/>
            <person name="Lin C.F."/>
            <person name="Lin M.F."/>
            <person name="Lindblad-Toh K."/>
            <person name="Llopart A."/>
            <person name="Long M."/>
            <person name="Low L."/>
            <person name="Lozovsky E."/>
            <person name="Lu J."/>
            <person name="Luo M."/>
            <person name="Machado C.A."/>
            <person name="Makalowski W."/>
            <person name="Marzo M."/>
            <person name="Matsuda M."/>
            <person name="Matzkin L."/>
            <person name="McAllister B."/>
            <person name="McBride C.S."/>
            <person name="McKernan B."/>
            <person name="McKernan K."/>
            <person name="Mendez-Lago M."/>
            <person name="Minx P."/>
            <person name="Mollenhauer M.U."/>
            <person name="Montooth K."/>
            <person name="Mount S.M."/>
            <person name="Mu X."/>
            <person name="Myers E."/>
            <person name="Negre B."/>
            <person name="Newfeld S."/>
            <person name="Nielsen R."/>
            <person name="Noor M.A."/>
            <person name="O'Grady P."/>
            <person name="Pachter L."/>
            <person name="Papaceit M."/>
            <person name="Parisi M.J."/>
            <person name="Parisi M."/>
            <person name="Parts L."/>
            <person name="Pedersen J.S."/>
            <person name="Pesole G."/>
            <person name="Phillippy A.M."/>
            <person name="Ponting C.P."/>
            <person name="Pop M."/>
            <person name="Porcelli D."/>
            <person name="Powell J.R."/>
            <person name="Prohaska S."/>
            <person name="Pruitt K."/>
            <person name="Puig M."/>
            <person name="Quesneville H."/>
            <person name="Ram K.R."/>
            <person name="Rand D."/>
            <person name="Rasmussen M.D."/>
            <person name="Reed L.K."/>
            <person name="Reenan R."/>
            <person name="Reily A."/>
            <person name="Remington K.A."/>
            <person name="Rieger T.T."/>
            <person name="Ritchie M.G."/>
            <person name="Robin C."/>
            <person name="Rogers Y.H."/>
            <person name="Rohde C."/>
            <person name="Rozas J."/>
            <person name="Rubenfield M.J."/>
            <person name="Ruiz A."/>
            <person name="Russo S."/>
            <person name="Salzberg S.L."/>
            <person name="Sanchez-Gracia A."/>
            <person name="Saranga D.J."/>
            <person name="Sato H."/>
            <person name="Schaeffer S.W."/>
            <person name="Schatz M.C."/>
            <person name="Schlenke T."/>
            <person name="Schwartz R."/>
            <person name="Segarra C."/>
            <person name="Singh R.S."/>
            <person name="Sirot L."/>
            <person name="Sirota M."/>
            <person name="Sisneros N.B."/>
            <person name="Smith C.D."/>
            <person name="Smith T.F."/>
            <person name="Spieth J."/>
            <person name="Stage D.E."/>
            <person name="Stark A."/>
            <person name="Stephan W."/>
            <person name="Strausberg R.L."/>
            <person name="Strempel S."/>
            <person name="Sturgill D."/>
            <person name="Sutton G."/>
            <person name="Sutton G.G."/>
            <person name="Tao W."/>
            <person name="Teichmann S."/>
            <person name="Tobari Y.N."/>
            <person name="Tomimura Y."/>
            <person name="Tsolas J.M."/>
            <person name="Valente V.L."/>
            <person name="Venter E."/>
            <person name="Venter J.C."/>
            <person name="Vicario S."/>
            <person name="Vieira F.G."/>
            <person name="Vilella A.J."/>
            <person name="Villasante A."/>
            <person name="Walenz B."/>
            <person name="Wang J."/>
            <person name="Wasserman M."/>
            <person name="Watts T."/>
            <person name="Wilson D."/>
            <person name="Wilson R.K."/>
            <person name="Wing R.A."/>
            <person name="Wolfner M.F."/>
            <person name="Wong A."/>
            <person name="Wong G.K."/>
            <person name="Wu C.I."/>
            <person name="Wu G."/>
            <person name="Yamamoto D."/>
            <person name="Yang H.P."/>
            <person name="Yang S.P."/>
            <person name="Yorke J.A."/>
            <person name="Yoshida K."/>
            <person name="Zdobnov E."/>
            <person name="Zhang P."/>
            <person name="Zhang Y."/>
            <person name="Zimin A.V."/>
            <person name="Baldwin J."/>
            <person name="Abdouelleil A."/>
            <person name="Abdulkadir J."/>
            <person name="Abebe A."/>
            <person name="Abera B."/>
            <person name="Abreu J."/>
            <person name="Acer S.C."/>
            <person name="Aftuck L."/>
            <person name="Alexander A."/>
            <person name="An P."/>
            <person name="Anderson E."/>
            <person name="Anderson S."/>
            <person name="Arachi H."/>
            <person name="Azer M."/>
            <person name="Bachantsang P."/>
            <person name="Barry A."/>
            <person name="Bayul T."/>
            <person name="Berlin A."/>
            <person name="Bessette D."/>
            <person name="Bloom T."/>
            <person name="Blye J."/>
            <person name="Boguslavskiy L."/>
            <person name="Bonnet C."/>
            <person name="Boukhgalter B."/>
            <person name="Bourzgui I."/>
            <person name="Brown A."/>
            <person name="Cahill P."/>
            <person name="Channer S."/>
            <person name="Cheshatsang Y."/>
            <person name="Chuda L."/>
            <person name="Citroen M."/>
            <person name="Collymore A."/>
            <person name="Cooke P."/>
            <person name="Costello M."/>
            <person name="D'Aco K."/>
            <person name="Daza R."/>
            <person name="De Haan G."/>
            <person name="DeGray S."/>
            <person name="DeMaso C."/>
            <person name="Dhargay N."/>
            <person name="Dooley K."/>
            <person name="Dooley E."/>
            <person name="Doricent M."/>
            <person name="Dorje P."/>
            <person name="Dorjee K."/>
            <person name="Dupes A."/>
            <person name="Elong R."/>
            <person name="Falk J."/>
            <person name="Farina A."/>
            <person name="Faro S."/>
            <person name="Ferguson D."/>
            <person name="Fisher S."/>
            <person name="Foley C.D."/>
            <person name="Franke A."/>
            <person name="Friedrich D."/>
            <person name="Gadbois L."/>
            <person name="Gearin G."/>
            <person name="Gearin C.R."/>
            <person name="Giannoukos G."/>
            <person name="Goode T."/>
            <person name="Graham J."/>
            <person name="Grandbois E."/>
            <person name="Grewal S."/>
            <person name="Gyaltsen K."/>
            <person name="Hafez N."/>
            <person name="Hagos B."/>
            <person name="Hall J."/>
            <person name="Henson C."/>
            <person name="Hollinger A."/>
            <person name="Honan T."/>
            <person name="Huard M.D."/>
            <person name="Hughes L."/>
            <person name="Hurhula B."/>
            <person name="Husby M.E."/>
            <person name="Kamat A."/>
            <person name="Kanga B."/>
            <person name="Kashin S."/>
            <person name="Khazanovich D."/>
            <person name="Kisner P."/>
            <person name="Lance K."/>
            <person name="Lara M."/>
            <person name="Lee W."/>
            <person name="Lennon N."/>
            <person name="Letendre F."/>
            <person name="LeVine R."/>
            <person name="Lipovsky A."/>
            <person name="Liu X."/>
            <person name="Liu J."/>
            <person name="Liu S."/>
            <person name="Lokyitsang T."/>
            <person name="Lokyitsang Y."/>
            <person name="Lubonja R."/>
            <person name="Lui A."/>
            <person name="MacDonald P."/>
            <person name="Magnisalis V."/>
            <person name="Maru K."/>
            <person name="Matthews C."/>
            <person name="McCusker W."/>
            <person name="McDonough S."/>
            <person name="Mehta T."/>
            <person name="Meldrim J."/>
            <person name="Meneus L."/>
            <person name="Mihai O."/>
            <person name="Mihalev A."/>
            <person name="Mihova T."/>
            <person name="Mittelman R."/>
            <person name="Mlenga V."/>
            <person name="Montmayeur A."/>
            <person name="Mulrain L."/>
            <person name="Navidi A."/>
            <person name="Naylor J."/>
            <person name="Negash T."/>
            <person name="Nguyen T."/>
            <person name="Nguyen N."/>
            <person name="Nicol R."/>
            <person name="Norbu C."/>
            <person name="Norbu N."/>
            <person name="Novod N."/>
            <person name="O'Neill B."/>
            <person name="Osman S."/>
            <person name="Markiewicz E."/>
            <person name="Oyono O.L."/>
            <person name="Patti C."/>
            <person name="Phunkhang P."/>
            <person name="Pierre F."/>
            <person name="Priest M."/>
            <person name="Raghuraman S."/>
            <person name="Rege F."/>
            <person name="Reyes R."/>
            <person name="Rise C."/>
            <person name="Rogov P."/>
            <person name="Ross K."/>
            <person name="Ryan E."/>
            <person name="Settipalli S."/>
            <person name="Shea T."/>
            <person name="Sherpa N."/>
            <person name="Shi L."/>
            <person name="Shih D."/>
            <person name="Sparrow T."/>
            <person name="Spaulding J."/>
            <person name="Stalker J."/>
            <person name="Stange-Thomann N."/>
            <person name="Stavropoulos S."/>
            <person name="Stone C."/>
            <person name="Strader C."/>
            <person name="Tesfaye S."/>
            <person name="Thomson T."/>
            <person name="Thoulutsang Y."/>
            <person name="Thoulutsang D."/>
            <person name="Topham K."/>
            <person name="Topping I."/>
            <person name="Tsamla T."/>
            <person name="Vassiliev H."/>
            <person name="Vo A."/>
            <person name="Wangchuk T."/>
            <person name="Wangdi T."/>
            <person name="Weiand M."/>
            <person name="Wilkinson J."/>
            <person name="Wilson A."/>
            <person name="Yadav S."/>
            <person name="Young G."/>
            <person name="Yu Q."/>
            <person name="Zembek L."/>
            <person name="Zhong D."/>
            <person name="Zimmer A."/>
            <person name="Zwirko Z."/>
            <person name="Jaffe D.B."/>
            <person name="Alvarez P."/>
            <person name="Brockman W."/>
            <person name="Butler J."/>
            <person name="Chin C."/>
            <person name="Gnerre S."/>
            <person name="Grabherr M."/>
            <person name="Kleber M."/>
            <person name="Mauceli E."/>
            <person name="MacCallum I."/>
        </authorList>
    </citation>
    <scope>NUCLEOTIDE SEQUENCE [LARGE SCALE GENOMIC DNA]</scope>
    <source>
        <strain evidence="8 9">TSC#14021-0224.01</strain>
    </source>
</reference>
<evidence type="ECO:0000256" key="4">
    <source>
        <dbReference type="ARBA" id="ARBA00022729"/>
    </source>
</evidence>
<evidence type="ECO:0000313" key="8">
    <source>
        <dbReference type="EMBL" id="EDV46469.1"/>
    </source>
</evidence>
<dbReference type="eggNOG" id="ENOG502SRF1">
    <property type="taxonomic scope" value="Eukaryota"/>
</dbReference>
<dbReference type="OMA" id="IPDMSRM"/>
<dbReference type="GO" id="GO:0016298">
    <property type="term" value="F:lipase activity"/>
    <property type="evidence" value="ECO:0007669"/>
    <property type="project" value="InterPro"/>
</dbReference>
<dbReference type="PhylomeDB" id="B3NWD0"/>
<accession>B3NWD0</accession>
<dbReference type="KEGG" id="der:6550145"/>
<dbReference type="GO" id="GO:0016042">
    <property type="term" value="P:lipid catabolic process"/>
    <property type="evidence" value="ECO:0007669"/>
    <property type="project" value="TreeGrafter"/>
</dbReference>
<dbReference type="AlphaFoldDB" id="B3NWD0"/>
<dbReference type="InterPro" id="IPR013818">
    <property type="entry name" value="Lipase"/>
</dbReference>
<dbReference type="OrthoDB" id="199913at2759"/>
<dbReference type="EMBL" id="CH954180">
    <property type="protein sequence ID" value="EDV46469.1"/>
    <property type="molecule type" value="Genomic_DNA"/>
</dbReference>
<reference evidence="8 9" key="2">
    <citation type="journal article" date="2008" name="Bioinformatics">
        <title>Assembly reconciliation.</title>
        <authorList>
            <person name="Zimin A.V."/>
            <person name="Smith D.R."/>
            <person name="Sutton G."/>
            <person name="Yorke J.A."/>
        </authorList>
    </citation>
    <scope>NUCLEOTIDE SEQUENCE [LARGE SCALE GENOMIC DNA]</scope>
    <source>
        <strain evidence="8 9">TSC#14021-0224.01</strain>
    </source>
</reference>
<dbReference type="Gene3D" id="3.40.50.1820">
    <property type="entry name" value="alpha/beta hydrolase"/>
    <property type="match status" value="1"/>
</dbReference>
<protein>
    <recommendedName>
        <fullName evidence="7">Lipase domain-containing protein</fullName>
    </recommendedName>
</protein>
<dbReference type="PRINTS" id="PR00821">
    <property type="entry name" value="TAGLIPASE"/>
</dbReference>
<evidence type="ECO:0000256" key="6">
    <source>
        <dbReference type="SAM" id="SignalP"/>
    </source>
</evidence>
<evidence type="ECO:0000256" key="3">
    <source>
        <dbReference type="ARBA" id="ARBA00022525"/>
    </source>
</evidence>
<gene>
    <name evidence="8" type="primary">Dere\GG19105</name>
    <name evidence="8" type="synonym">dere_GLEANR_3880</name>
    <name evidence="8" type="synonym">GG19105</name>
    <name evidence="8" type="ORF">Dere_GG19105</name>
</gene>
<dbReference type="HOGENOM" id="CLU_027171_2_1_1"/>